<sequence length="136" mass="15087">MMKKKGCDCMFKKLVMLLCFGILLSFSTVSAQANDELPPLVIETANIKYVGLVIDNSVPLQIAAERNTAVYKEPSLASEKVGIIPKANIINEGAPVIDDKSMMNIIDFKVYIYPRMGKTVILSPIEYCSVRNINEK</sequence>
<evidence type="ECO:0000313" key="3">
    <source>
        <dbReference type="Proteomes" id="UP000780768"/>
    </source>
</evidence>
<evidence type="ECO:0000256" key="1">
    <source>
        <dbReference type="SAM" id="SignalP"/>
    </source>
</evidence>
<dbReference type="Proteomes" id="UP000780768">
    <property type="component" value="Unassembled WGS sequence"/>
</dbReference>
<feature type="chain" id="PRO_5039651475" evidence="1">
    <location>
        <begin position="32"/>
        <end position="136"/>
    </location>
</feature>
<dbReference type="RefSeq" id="WP_289548724.1">
    <property type="nucleotide sequence ID" value="NZ_CAKMHU010000012.1"/>
</dbReference>
<accession>A0A921HMU5</accession>
<feature type="signal peptide" evidence="1">
    <location>
        <begin position="1"/>
        <end position="31"/>
    </location>
</feature>
<protein>
    <submittedName>
        <fullName evidence="2">Uncharacterized protein</fullName>
    </submittedName>
</protein>
<dbReference type="AlphaFoldDB" id="A0A921HMU5"/>
<proteinExistence type="predicted"/>
<comment type="caution">
    <text evidence="2">The sequence shown here is derived from an EMBL/GenBank/DDBJ whole genome shotgun (WGS) entry which is preliminary data.</text>
</comment>
<dbReference type="EMBL" id="DYVR01000026">
    <property type="protein sequence ID" value="HJF84228.1"/>
    <property type="molecule type" value="Genomic_DNA"/>
</dbReference>
<evidence type="ECO:0000313" key="2">
    <source>
        <dbReference type="EMBL" id="HJF84228.1"/>
    </source>
</evidence>
<reference evidence="2" key="1">
    <citation type="journal article" date="2021" name="PeerJ">
        <title>Extensive microbial diversity within the chicken gut microbiome revealed by metagenomics and culture.</title>
        <authorList>
            <person name="Gilroy R."/>
            <person name="Ravi A."/>
            <person name="Getino M."/>
            <person name="Pursley I."/>
            <person name="Horton D.L."/>
            <person name="Alikhan N.F."/>
            <person name="Baker D."/>
            <person name="Gharbi K."/>
            <person name="Hall N."/>
            <person name="Watson M."/>
            <person name="Adriaenssens E.M."/>
            <person name="Foster-Nyarko E."/>
            <person name="Jarju S."/>
            <person name="Secka A."/>
            <person name="Antonio M."/>
            <person name="Oren A."/>
            <person name="Chaudhuri R.R."/>
            <person name="La Ragione R."/>
            <person name="Hildebrand F."/>
            <person name="Pallen M.J."/>
        </authorList>
    </citation>
    <scope>NUCLEOTIDE SEQUENCE</scope>
    <source>
        <strain evidence="2">7318</strain>
    </source>
</reference>
<organism evidence="2 3">
    <name type="scientific">Megamonas hypermegale</name>
    <dbReference type="NCBI Taxonomy" id="158847"/>
    <lineage>
        <taxon>Bacteria</taxon>
        <taxon>Bacillati</taxon>
        <taxon>Bacillota</taxon>
        <taxon>Negativicutes</taxon>
        <taxon>Selenomonadales</taxon>
        <taxon>Selenomonadaceae</taxon>
        <taxon>Megamonas</taxon>
    </lineage>
</organism>
<gene>
    <name evidence="2" type="ORF">K8V65_00980</name>
</gene>
<name>A0A921HMU5_9FIRM</name>
<reference evidence="2" key="2">
    <citation type="submission" date="2021-09" db="EMBL/GenBank/DDBJ databases">
        <authorList>
            <person name="Gilroy R."/>
        </authorList>
    </citation>
    <scope>NUCLEOTIDE SEQUENCE</scope>
    <source>
        <strain evidence="2">7318</strain>
    </source>
</reference>
<keyword evidence="1" id="KW-0732">Signal</keyword>